<evidence type="ECO:0000256" key="1">
    <source>
        <dbReference type="SAM" id="MobiDB-lite"/>
    </source>
</evidence>
<dbReference type="AlphaFoldDB" id="A0A813KC66"/>
<evidence type="ECO:0000313" key="2">
    <source>
        <dbReference type="EMBL" id="CAE8698045.1"/>
    </source>
</evidence>
<organism evidence="2 3">
    <name type="scientific">Polarella glacialis</name>
    <name type="common">Dinoflagellate</name>
    <dbReference type="NCBI Taxonomy" id="89957"/>
    <lineage>
        <taxon>Eukaryota</taxon>
        <taxon>Sar</taxon>
        <taxon>Alveolata</taxon>
        <taxon>Dinophyceae</taxon>
        <taxon>Suessiales</taxon>
        <taxon>Suessiaceae</taxon>
        <taxon>Polarella</taxon>
    </lineage>
</organism>
<comment type="caution">
    <text evidence="2">The sequence shown here is derived from an EMBL/GenBank/DDBJ whole genome shotgun (WGS) entry which is preliminary data.</text>
</comment>
<name>A0A813KC66_POLGL</name>
<reference evidence="2" key="1">
    <citation type="submission" date="2021-02" db="EMBL/GenBank/DDBJ databases">
        <authorList>
            <person name="Dougan E. K."/>
            <person name="Rhodes N."/>
            <person name="Thang M."/>
            <person name="Chan C."/>
        </authorList>
    </citation>
    <scope>NUCLEOTIDE SEQUENCE</scope>
</reference>
<gene>
    <name evidence="2" type="ORF">PGLA2088_LOCUS30544</name>
</gene>
<feature type="non-terminal residue" evidence="2">
    <location>
        <position position="77"/>
    </location>
</feature>
<dbReference type="Proteomes" id="UP000626109">
    <property type="component" value="Unassembled WGS sequence"/>
</dbReference>
<feature type="region of interest" description="Disordered" evidence="1">
    <location>
        <begin position="1"/>
        <end position="22"/>
    </location>
</feature>
<evidence type="ECO:0000313" key="3">
    <source>
        <dbReference type="Proteomes" id="UP000626109"/>
    </source>
</evidence>
<protein>
    <submittedName>
        <fullName evidence="2">Uncharacterized protein</fullName>
    </submittedName>
</protein>
<dbReference type="EMBL" id="CAJNNW010028863">
    <property type="protein sequence ID" value="CAE8698045.1"/>
    <property type="molecule type" value="Genomic_DNA"/>
</dbReference>
<proteinExistence type="predicted"/>
<sequence length="77" mass="8641">AMPLNSKIQMPFTPMEPPKSKHESTLTMIEFMKKGVQDKSLKRDSGKPPKHIYEHTVQVKWAEDGGPIGKAVKPAKK</sequence>
<accession>A0A813KC66</accession>